<protein>
    <submittedName>
        <fullName evidence="1">Uncharacterized protein</fullName>
    </submittedName>
</protein>
<dbReference type="OrthoDB" id="432528at2759"/>
<dbReference type="GO" id="GO:0005737">
    <property type="term" value="C:cytoplasm"/>
    <property type="evidence" value="ECO:0007669"/>
    <property type="project" value="TreeGrafter"/>
</dbReference>
<feature type="non-terminal residue" evidence="1">
    <location>
        <position position="54"/>
    </location>
</feature>
<dbReference type="STRING" id="137246.A0A401TNL5"/>
<dbReference type="GO" id="GO:0003682">
    <property type="term" value="F:chromatin binding"/>
    <property type="evidence" value="ECO:0007669"/>
    <property type="project" value="InterPro"/>
</dbReference>
<dbReference type="Gene3D" id="2.120.10.80">
    <property type="entry name" value="Kelch-type beta propeller"/>
    <property type="match status" value="1"/>
</dbReference>
<organism evidence="1 2">
    <name type="scientific">Chiloscyllium punctatum</name>
    <name type="common">Brownbanded bambooshark</name>
    <name type="synonym">Hemiscyllium punctatum</name>
    <dbReference type="NCBI Taxonomy" id="137246"/>
    <lineage>
        <taxon>Eukaryota</taxon>
        <taxon>Metazoa</taxon>
        <taxon>Chordata</taxon>
        <taxon>Craniata</taxon>
        <taxon>Vertebrata</taxon>
        <taxon>Chondrichthyes</taxon>
        <taxon>Elasmobranchii</taxon>
        <taxon>Galeomorphii</taxon>
        <taxon>Galeoidea</taxon>
        <taxon>Orectolobiformes</taxon>
        <taxon>Hemiscylliidae</taxon>
        <taxon>Chiloscyllium</taxon>
    </lineage>
</organism>
<keyword evidence="2" id="KW-1185">Reference proteome</keyword>
<sequence length="54" mass="6191">MYVFGGRADRLGPLHSNNEIYCNRIKVFDTETNHWLDSPSTQLLPEGRRSHSAC</sequence>
<dbReference type="AlphaFoldDB" id="A0A401TNL5"/>
<dbReference type="InterPro" id="IPR052637">
    <property type="entry name" value="KLHDC3-like"/>
</dbReference>
<dbReference type="PANTHER" id="PTHR46461:SF1">
    <property type="entry name" value="KELCH DOMAIN-CONTAINING PROTEIN 3"/>
    <property type="match status" value="1"/>
</dbReference>
<name>A0A401TNL5_CHIPU</name>
<dbReference type="SUPFAM" id="SSF50965">
    <property type="entry name" value="Galactose oxidase, central domain"/>
    <property type="match status" value="1"/>
</dbReference>
<proteinExistence type="predicted"/>
<dbReference type="InterPro" id="IPR015915">
    <property type="entry name" value="Kelch-typ_b-propeller"/>
</dbReference>
<dbReference type="Proteomes" id="UP000287033">
    <property type="component" value="Unassembled WGS sequence"/>
</dbReference>
<comment type="caution">
    <text evidence="1">The sequence shown here is derived from an EMBL/GenBank/DDBJ whole genome shotgun (WGS) entry which is preliminary data.</text>
</comment>
<accession>A0A401TNL5</accession>
<dbReference type="PANTHER" id="PTHR46461">
    <property type="entry name" value="KELCH DOMAIN-CONTAINING PROTEIN 3"/>
    <property type="match status" value="1"/>
</dbReference>
<evidence type="ECO:0000313" key="2">
    <source>
        <dbReference type="Proteomes" id="UP000287033"/>
    </source>
</evidence>
<dbReference type="InterPro" id="IPR011043">
    <property type="entry name" value="Gal_Oxase/kelch_b-propeller"/>
</dbReference>
<gene>
    <name evidence="1" type="ORF">chiPu_0028106</name>
</gene>
<reference evidence="1 2" key="1">
    <citation type="journal article" date="2018" name="Nat. Ecol. Evol.">
        <title>Shark genomes provide insights into elasmobranch evolution and the origin of vertebrates.</title>
        <authorList>
            <person name="Hara Y"/>
            <person name="Yamaguchi K"/>
            <person name="Onimaru K"/>
            <person name="Kadota M"/>
            <person name="Koyanagi M"/>
            <person name="Keeley SD"/>
            <person name="Tatsumi K"/>
            <person name="Tanaka K"/>
            <person name="Motone F"/>
            <person name="Kageyama Y"/>
            <person name="Nozu R"/>
            <person name="Adachi N"/>
            <person name="Nishimura O"/>
            <person name="Nakagawa R"/>
            <person name="Tanegashima C"/>
            <person name="Kiyatake I"/>
            <person name="Matsumoto R"/>
            <person name="Murakumo K"/>
            <person name="Nishida K"/>
            <person name="Terakita A"/>
            <person name="Kuratani S"/>
            <person name="Sato K"/>
            <person name="Hyodo S Kuraku.S."/>
        </authorList>
    </citation>
    <scope>NUCLEOTIDE SEQUENCE [LARGE SCALE GENOMIC DNA]</scope>
</reference>
<dbReference type="EMBL" id="BEZZ01123330">
    <property type="protein sequence ID" value="GCC44213.1"/>
    <property type="molecule type" value="Genomic_DNA"/>
</dbReference>
<evidence type="ECO:0000313" key="1">
    <source>
        <dbReference type="EMBL" id="GCC44213.1"/>
    </source>
</evidence>